<feature type="non-terminal residue" evidence="2">
    <location>
        <position position="534"/>
    </location>
</feature>
<evidence type="ECO:0000313" key="2">
    <source>
        <dbReference type="EMBL" id="CAB0045222.1"/>
    </source>
</evidence>
<proteinExistence type="predicted"/>
<feature type="region of interest" description="Disordered" evidence="1">
    <location>
        <begin position="143"/>
        <end position="168"/>
    </location>
</feature>
<dbReference type="EMBL" id="CADCXV010001549">
    <property type="protein sequence ID" value="CAB0045222.1"/>
    <property type="molecule type" value="Genomic_DNA"/>
</dbReference>
<protein>
    <submittedName>
        <fullName evidence="2">Uncharacterized protein</fullName>
    </submittedName>
</protein>
<dbReference type="PANTHER" id="PTHR46954:SF1">
    <property type="entry name" value="C2H2-TYPE DOMAIN-CONTAINING PROTEIN"/>
    <property type="match status" value="1"/>
</dbReference>
<keyword evidence="3" id="KW-1185">Reference proteome</keyword>
<dbReference type="PANTHER" id="PTHR46954">
    <property type="entry name" value="C2H2-TYPE DOMAIN-CONTAINING PROTEIN"/>
    <property type="match status" value="1"/>
</dbReference>
<gene>
    <name evidence="2" type="ORF">TBRA_LOCUS16758</name>
</gene>
<name>A0A6H5J9D3_9HYME</name>
<sequence>MPLARAISFFELHLRISYGVNLIQKNDQPIERQQQNQDMEVENIQEEGEGRHDMLVDATEMNHGGGKRISFVSNDDATSPTPSKKIRLCGGGGGASGALKTTASSSNIISSSTTTVFCSKYFIYNRLRIQSVCDFLQEEMVEQGGGDQGGGALQSSDSSTQSNETVTVSEPHDRNCLPILHHHAHGRADPDESHGVSLACCTHTSQTIFVEHHPLPYAATMLGPTCELRLSSLFASRTECTRSNVTIAQVRVFVFNIPIYAHRIEYAFKFTSYTIELSRASPAHDKARVKIGLTAANKQSSRLMHLDYRVKLPDHDWVIASKHTLIPSVYAGIQIKQNSSGSPENVTYSGPTYVAIRSGKHSSSTAASHSNDIRKLYELESFKPIMYDHDNQIKPVLVISVDGGPDENPSHHLGRVMLHLAHTEAPFDHRQLTLPLVKATLLYSPSYSVQYMYRGLPPLTLCNTHDIAAQQQRSHNVFVISQQQRAHLLSAAAAAAAAAAARVMLHRRICATREKKKHRNNIHHLYFFSQKTHA</sequence>
<feature type="compositionally biased region" description="Gly residues" evidence="1">
    <location>
        <begin position="143"/>
        <end position="152"/>
    </location>
</feature>
<evidence type="ECO:0000313" key="3">
    <source>
        <dbReference type="Proteomes" id="UP000479190"/>
    </source>
</evidence>
<dbReference type="OrthoDB" id="7698126at2759"/>
<reference evidence="2 3" key="1">
    <citation type="submission" date="2020-02" db="EMBL/GenBank/DDBJ databases">
        <authorList>
            <person name="Ferguson B K."/>
        </authorList>
    </citation>
    <scope>NUCLEOTIDE SEQUENCE [LARGE SCALE GENOMIC DNA]</scope>
</reference>
<dbReference type="AlphaFoldDB" id="A0A6H5J9D3"/>
<accession>A0A6H5J9D3</accession>
<organism evidence="2 3">
    <name type="scientific">Trichogramma brassicae</name>
    <dbReference type="NCBI Taxonomy" id="86971"/>
    <lineage>
        <taxon>Eukaryota</taxon>
        <taxon>Metazoa</taxon>
        <taxon>Ecdysozoa</taxon>
        <taxon>Arthropoda</taxon>
        <taxon>Hexapoda</taxon>
        <taxon>Insecta</taxon>
        <taxon>Pterygota</taxon>
        <taxon>Neoptera</taxon>
        <taxon>Endopterygota</taxon>
        <taxon>Hymenoptera</taxon>
        <taxon>Apocrita</taxon>
        <taxon>Proctotrupomorpha</taxon>
        <taxon>Chalcidoidea</taxon>
        <taxon>Trichogrammatidae</taxon>
        <taxon>Trichogramma</taxon>
    </lineage>
</organism>
<evidence type="ECO:0000256" key="1">
    <source>
        <dbReference type="SAM" id="MobiDB-lite"/>
    </source>
</evidence>
<dbReference type="Proteomes" id="UP000479190">
    <property type="component" value="Unassembled WGS sequence"/>
</dbReference>